<dbReference type="Proteomes" id="UP000561011">
    <property type="component" value="Unassembled WGS sequence"/>
</dbReference>
<dbReference type="InterPro" id="IPR011009">
    <property type="entry name" value="Kinase-like_dom_sf"/>
</dbReference>
<protein>
    <submittedName>
        <fullName evidence="2">Aminoglycoside phosphotransferase family protein</fullName>
    </submittedName>
</protein>
<accession>A0A853ETV3</accession>
<dbReference type="RefSeq" id="WP_179913512.1">
    <property type="nucleotide sequence ID" value="NZ_JACBYE010000024.1"/>
</dbReference>
<keyword evidence="3" id="KW-1185">Reference proteome</keyword>
<evidence type="ECO:0000313" key="3">
    <source>
        <dbReference type="Proteomes" id="UP000561011"/>
    </source>
</evidence>
<dbReference type="SUPFAM" id="SSF56112">
    <property type="entry name" value="Protein kinase-like (PK-like)"/>
    <property type="match status" value="1"/>
</dbReference>
<dbReference type="InterPro" id="IPR002575">
    <property type="entry name" value="Aminoglycoside_PTrfase"/>
</dbReference>
<dbReference type="PANTHER" id="PTHR21310:SF42">
    <property type="entry name" value="BIFUNCTIONAL AAC_APH"/>
    <property type="match status" value="1"/>
</dbReference>
<dbReference type="CDD" id="cd05155">
    <property type="entry name" value="APH_ChoK_like_1"/>
    <property type="match status" value="1"/>
</dbReference>
<dbReference type="Pfam" id="PF01636">
    <property type="entry name" value="APH"/>
    <property type="match status" value="1"/>
</dbReference>
<dbReference type="Gene3D" id="3.90.1200.10">
    <property type="match status" value="1"/>
</dbReference>
<gene>
    <name evidence="2" type="ORF">HZZ10_10825</name>
</gene>
<proteinExistence type="predicted"/>
<feature type="domain" description="Aminoglycoside phosphotransferase" evidence="1">
    <location>
        <begin position="38"/>
        <end position="261"/>
    </location>
</feature>
<organism evidence="2 3">
    <name type="scientific">Sanguibacter inulinus</name>
    <dbReference type="NCBI Taxonomy" id="60922"/>
    <lineage>
        <taxon>Bacteria</taxon>
        <taxon>Bacillati</taxon>
        <taxon>Actinomycetota</taxon>
        <taxon>Actinomycetes</taxon>
        <taxon>Micrococcales</taxon>
        <taxon>Sanguibacteraceae</taxon>
        <taxon>Sanguibacter</taxon>
    </lineage>
</organism>
<sequence>MADRPAAEVVVDTTLVRRLLDEQCPTLPGAGPTADLSLEVVSEGWDNVMLRLGTSLAVRVPRRAVGARLLVNEQRWLPRLAERLDVLVPAPVVAGVPGAGYPWHWSVVPWIDGTAAGTVDRARLQGVAEPLAAFFGALHSAAPADAPVNEVRGGPLEERDDAVRERLSRVDHPRVAGLTAVWEAGLDAPAWDGPPLWLHGDPHPFNLVVSDEPSGEVSLRAVVDFGDMTSGDPACDLAAAWLVFDKAGRERFVAAVERVWDEAGSGVLPHQGRSPEALRAREALWGRARGWAVAMGTALLAHSDDDPTFAALGARVADELLQDD</sequence>
<dbReference type="Gene3D" id="3.30.200.20">
    <property type="entry name" value="Phosphorylase Kinase, domain 1"/>
    <property type="match status" value="1"/>
</dbReference>
<name>A0A853ETV3_9MICO</name>
<reference evidence="2 3" key="1">
    <citation type="submission" date="2020-07" db="EMBL/GenBank/DDBJ databases">
        <title>MOT database genomes.</title>
        <authorList>
            <person name="Joseph S."/>
            <person name="Aduse-Opoku J."/>
            <person name="Hashim A."/>
            <person name="Wade W."/>
            <person name="Curtis M."/>
        </authorList>
    </citation>
    <scope>NUCLEOTIDE SEQUENCE [LARGE SCALE GENOMIC DNA]</scope>
    <source>
        <strain evidence="2 3">DSM 100099</strain>
    </source>
</reference>
<dbReference type="EMBL" id="JACBYE010000024">
    <property type="protein sequence ID" value="NYS94009.1"/>
    <property type="molecule type" value="Genomic_DNA"/>
</dbReference>
<dbReference type="GO" id="GO:0016740">
    <property type="term" value="F:transferase activity"/>
    <property type="evidence" value="ECO:0007669"/>
    <property type="project" value="UniProtKB-KW"/>
</dbReference>
<evidence type="ECO:0000313" key="2">
    <source>
        <dbReference type="EMBL" id="NYS94009.1"/>
    </source>
</evidence>
<dbReference type="PANTHER" id="PTHR21310">
    <property type="entry name" value="AMINOGLYCOSIDE PHOSPHOTRANSFERASE-RELATED-RELATED"/>
    <property type="match status" value="1"/>
</dbReference>
<evidence type="ECO:0000259" key="1">
    <source>
        <dbReference type="Pfam" id="PF01636"/>
    </source>
</evidence>
<keyword evidence="2" id="KW-0808">Transferase</keyword>
<dbReference type="AlphaFoldDB" id="A0A853ETV3"/>
<dbReference type="InterPro" id="IPR051678">
    <property type="entry name" value="AGP_Transferase"/>
</dbReference>
<comment type="caution">
    <text evidence="2">The sequence shown here is derived from an EMBL/GenBank/DDBJ whole genome shotgun (WGS) entry which is preliminary data.</text>
</comment>